<feature type="domain" description="Ubiquitin-like" evidence="1">
    <location>
        <begin position="15"/>
        <end position="91"/>
    </location>
</feature>
<dbReference type="PROSITE" id="PS50053">
    <property type="entry name" value="UBIQUITIN_2"/>
    <property type="match status" value="5"/>
</dbReference>
<sequence length="746" mass="85522">MKKIERENKCLSPLRHLFVKVMCQETYITLAVDPNYSIANLKSIIMVKTAFPVDEQRIVFNGKNLEDDRTVRDYNIQHESILNLVLRVPGRYNRMEVTILTEAMGPVATLAVRPTDSIWELKLKIRDLTDCPPDKQIVIFGGKELENKHTISDYNIVNKSVIYLVEKMEVYLVTQLTQERMTLELSPKDTVESVKNKIHAKTKISPYQQVLQFNGRQLDDVHSLNFYDIEDKSTLFLYVAVQIIVRMSTGIDVRLNLLKSSTIKNVKEKIQFSDDIPCYRQYLYFHDELLIDNHTLSDYNIQNESILRCLVKIRIHIKMPNEDEISIDANPDDDVRSVRDRILARVPISPDQLCLVYNGKKLNNRCTMKHYNLRNGSILYVVKSTAGNLDLRFDGMAQRLHATSSIRSSTQEVLNRIADKCFERVDPSNPDELNGFLTYMEKVRKVLVLDVKIGSLIFKLECRSVKILDDLWQDYSTGRLNEVAQSYLVTNDLLEEFGLSSFKLASNIREEDYRACRQRLIIDGRFEKIIIDHLQPFGLKLRKASLRCTQIRRHTKEELEHLERNLKLPKPNITSGTVVGAVIGGASVGAAIAAPGIGAQIAWYLGTEEEKKFRLSEVQVAIEKDRKACIRLKELWDSYDRTFFSTFGVWKHIALLFTDPSVLPRDITQLVKSSLYRHRGSTSPVVEEIRGILDNLKCPDEAEIKRLVPEDGTLDLLTMGLGLEDSFDSVEWKGSENSTLPHKPAN</sequence>
<dbReference type="PRINTS" id="PR00348">
    <property type="entry name" value="UBIQUITIN"/>
</dbReference>
<comment type="caution">
    <text evidence="2">The sequence shown here is derived from an EMBL/GenBank/DDBJ whole genome shotgun (WGS) entry which is preliminary data.</text>
</comment>
<dbReference type="PANTHER" id="PTHR10666">
    <property type="entry name" value="UBIQUITIN"/>
    <property type="match status" value="1"/>
</dbReference>
<accession>A0ABN8QBE3</accession>
<feature type="domain" description="Ubiquitin-like" evidence="1">
    <location>
        <begin position="313"/>
        <end position="388"/>
    </location>
</feature>
<dbReference type="Proteomes" id="UP001159405">
    <property type="component" value="Unassembled WGS sequence"/>
</dbReference>
<dbReference type="Gene3D" id="3.10.20.90">
    <property type="entry name" value="Phosphatidylinositol 3-kinase Catalytic Subunit, Chain A, domain 1"/>
    <property type="match status" value="5"/>
</dbReference>
<feature type="domain" description="Ubiquitin-like" evidence="1">
    <location>
        <begin position="95"/>
        <end position="168"/>
    </location>
</feature>
<keyword evidence="3" id="KW-1185">Reference proteome</keyword>
<evidence type="ECO:0000313" key="3">
    <source>
        <dbReference type="Proteomes" id="UP001159405"/>
    </source>
</evidence>
<gene>
    <name evidence="2" type="ORF">PLOB_00004047</name>
</gene>
<dbReference type="Pfam" id="PF00240">
    <property type="entry name" value="ubiquitin"/>
    <property type="match status" value="5"/>
</dbReference>
<evidence type="ECO:0000259" key="1">
    <source>
        <dbReference type="PROSITE" id="PS50053"/>
    </source>
</evidence>
<dbReference type="SMART" id="SM00213">
    <property type="entry name" value="UBQ"/>
    <property type="match status" value="5"/>
</dbReference>
<protein>
    <recommendedName>
        <fullName evidence="1">Ubiquitin-like domain-containing protein</fullName>
    </recommendedName>
</protein>
<evidence type="ECO:0000313" key="2">
    <source>
        <dbReference type="EMBL" id="CAH3160679.1"/>
    </source>
</evidence>
<dbReference type="InterPro" id="IPR000626">
    <property type="entry name" value="Ubiquitin-like_dom"/>
</dbReference>
<proteinExistence type="predicted"/>
<dbReference type="CDD" id="cd17039">
    <property type="entry name" value="Ubl_ubiquitin_like"/>
    <property type="match status" value="2"/>
</dbReference>
<feature type="domain" description="Ubiquitin-like" evidence="1">
    <location>
        <begin position="241"/>
        <end position="314"/>
    </location>
</feature>
<feature type="domain" description="Ubiquitin-like" evidence="1">
    <location>
        <begin position="168"/>
        <end position="239"/>
    </location>
</feature>
<dbReference type="InterPro" id="IPR050158">
    <property type="entry name" value="Ubiquitin_ubiquitin-like"/>
</dbReference>
<dbReference type="InterPro" id="IPR029071">
    <property type="entry name" value="Ubiquitin-like_domsf"/>
</dbReference>
<dbReference type="EMBL" id="CALNXK010000117">
    <property type="protein sequence ID" value="CAH3160679.1"/>
    <property type="molecule type" value="Genomic_DNA"/>
</dbReference>
<dbReference type="SUPFAM" id="SSF54236">
    <property type="entry name" value="Ubiquitin-like"/>
    <property type="match status" value="5"/>
</dbReference>
<reference evidence="2 3" key="1">
    <citation type="submission" date="2022-05" db="EMBL/GenBank/DDBJ databases">
        <authorList>
            <consortium name="Genoscope - CEA"/>
            <person name="William W."/>
        </authorList>
    </citation>
    <scope>NUCLEOTIDE SEQUENCE [LARGE SCALE GENOMIC DNA]</scope>
</reference>
<name>A0ABN8QBE3_9CNID</name>
<dbReference type="InterPro" id="IPR019956">
    <property type="entry name" value="Ubiquitin_dom"/>
</dbReference>
<organism evidence="2 3">
    <name type="scientific">Porites lobata</name>
    <dbReference type="NCBI Taxonomy" id="104759"/>
    <lineage>
        <taxon>Eukaryota</taxon>
        <taxon>Metazoa</taxon>
        <taxon>Cnidaria</taxon>
        <taxon>Anthozoa</taxon>
        <taxon>Hexacorallia</taxon>
        <taxon>Scleractinia</taxon>
        <taxon>Fungiina</taxon>
        <taxon>Poritidae</taxon>
        <taxon>Porites</taxon>
    </lineage>
</organism>